<evidence type="ECO:0000256" key="5">
    <source>
        <dbReference type="ARBA" id="ARBA00022692"/>
    </source>
</evidence>
<keyword evidence="7 9" id="KW-0472">Membrane</keyword>
<evidence type="ECO:0000313" key="12">
    <source>
        <dbReference type="EMBL" id="AVO37933.1"/>
    </source>
</evidence>
<evidence type="ECO:0000256" key="8">
    <source>
        <dbReference type="ARBA" id="ARBA00038436"/>
    </source>
</evidence>
<dbReference type="EMBL" id="CP027665">
    <property type="protein sequence ID" value="AVO37933.1"/>
    <property type="molecule type" value="Genomic_DNA"/>
</dbReference>
<comment type="function">
    <text evidence="9">Part of the tripartite ATP-independent periplasmic (TRAP) transport system.</text>
</comment>
<feature type="transmembrane region" description="Helical" evidence="9">
    <location>
        <begin position="41"/>
        <end position="59"/>
    </location>
</feature>
<keyword evidence="6 9" id="KW-1133">Transmembrane helix</keyword>
<dbReference type="InterPro" id="IPR055348">
    <property type="entry name" value="DctQ"/>
</dbReference>
<organism evidence="12 13">
    <name type="scientific">Pukyongiella litopenaei</name>
    <dbReference type="NCBI Taxonomy" id="2605946"/>
    <lineage>
        <taxon>Bacteria</taxon>
        <taxon>Pseudomonadati</taxon>
        <taxon>Pseudomonadota</taxon>
        <taxon>Alphaproteobacteria</taxon>
        <taxon>Rhodobacterales</taxon>
        <taxon>Paracoccaceae</taxon>
        <taxon>Pukyongiella</taxon>
    </lineage>
</organism>
<dbReference type="InterPro" id="IPR007387">
    <property type="entry name" value="TRAP_DctQ"/>
</dbReference>
<feature type="domain" description="Tripartite ATP-independent periplasmic transporters DctQ component" evidence="11">
    <location>
        <begin position="265"/>
        <end position="351"/>
    </location>
</feature>
<feature type="transmembrane region" description="Helical" evidence="9">
    <location>
        <begin position="288"/>
        <end position="305"/>
    </location>
</feature>
<keyword evidence="4 9" id="KW-0997">Cell inner membrane</keyword>
<comment type="subunit">
    <text evidence="9">The complex comprises the extracytoplasmic solute receptor protein and the two transmembrane proteins.</text>
</comment>
<evidence type="ECO:0000256" key="7">
    <source>
        <dbReference type="ARBA" id="ARBA00023136"/>
    </source>
</evidence>
<evidence type="ECO:0000256" key="3">
    <source>
        <dbReference type="ARBA" id="ARBA00022475"/>
    </source>
</evidence>
<dbReference type="GO" id="GO:0005886">
    <property type="term" value="C:plasma membrane"/>
    <property type="evidence" value="ECO:0007669"/>
    <property type="project" value="UniProtKB-SubCell"/>
</dbReference>
<feature type="transmembrane region" description="Helical" evidence="9">
    <location>
        <begin position="409"/>
        <end position="427"/>
    </location>
</feature>
<reference evidence="13" key="1">
    <citation type="submission" date="2018-03" db="EMBL/GenBank/DDBJ databases">
        <title>Genomic analysis of the strain SH-1 isolated from shrimp intestine.</title>
        <authorList>
            <person name="Kim Y.-S."/>
            <person name="Kim S.-E."/>
            <person name="Kim K.-H."/>
        </authorList>
    </citation>
    <scope>NUCLEOTIDE SEQUENCE [LARGE SCALE GENOMIC DNA]</scope>
    <source>
        <strain evidence="13">SH-1</strain>
    </source>
</reference>
<evidence type="ECO:0000256" key="9">
    <source>
        <dbReference type="RuleBase" id="RU369079"/>
    </source>
</evidence>
<feature type="transmembrane region" description="Helical" evidence="9">
    <location>
        <begin position="12"/>
        <end position="29"/>
    </location>
</feature>
<dbReference type="Proteomes" id="UP000237655">
    <property type="component" value="Chromosome"/>
</dbReference>
<dbReference type="PANTHER" id="PTHR35011">
    <property type="entry name" value="2,3-DIKETO-L-GULONATE TRAP TRANSPORTER SMALL PERMEASE PROTEIN YIAM"/>
    <property type="match status" value="1"/>
</dbReference>
<evidence type="ECO:0000256" key="6">
    <source>
        <dbReference type="ARBA" id="ARBA00022989"/>
    </source>
</evidence>
<evidence type="ECO:0000256" key="1">
    <source>
        <dbReference type="ARBA" id="ARBA00004429"/>
    </source>
</evidence>
<evidence type="ECO:0000259" key="11">
    <source>
        <dbReference type="Pfam" id="PF04290"/>
    </source>
</evidence>
<comment type="caution">
    <text evidence="9">Lacks conserved residue(s) required for the propagation of feature annotation.</text>
</comment>
<gene>
    <name evidence="12" type="ORF">C6Y53_09605</name>
</gene>
<comment type="subcellular location">
    <subcellularLocation>
        <location evidence="1 9">Cell inner membrane</location>
        <topology evidence="1 9">Multi-pass membrane protein</topology>
    </subcellularLocation>
</comment>
<comment type="similarity">
    <text evidence="8 9">Belongs to the TRAP transporter small permease family.</text>
</comment>
<evidence type="ECO:0000313" key="13">
    <source>
        <dbReference type="Proteomes" id="UP000237655"/>
    </source>
</evidence>
<keyword evidence="5 9" id="KW-0812">Transmembrane</keyword>
<dbReference type="KEGG" id="thas:C6Y53_09605"/>
<keyword evidence="3" id="KW-1003">Cell membrane</keyword>
<feature type="region of interest" description="Disordered" evidence="10">
    <location>
        <begin position="434"/>
        <end position="454"/>
    </location>
</feature>
<keyword evidence="2 9" id="KW-0813">Transport</keyword>
<dbReference type="Pfam" id="PF04290">
    <property type="entry name" value="DctQ"/>
    <property type="match status" value="1"/>
</dbReference>
<dbReference type="PANTHER" id="PTHR35011:SF4">
    <property type="entry name" value="SLL1102 PROTEIN"/>
    <property type="match status" value="1"/>
</dbReference>
<accession>A0A2S0MQE4</accession>
<sequence length="454" mass="51199">MPGLDFTLPHWLYWAGLIVFPLVAMALARRPKPAETRYSPMLAYLIWLAGGMLGMHRFYQKNLLGFVYLPFFLFILYANGQEQDARVVVSEYTNSVRMAERTIERERPRVEQARTEVEDLRAAVGETEEGSVQRRLAERRLSRAEGAIVTGESRLAEAEAVMAEQGGSLEAARADRAFWRAAARYSLYAILALLAIDAFLIPRLVRRANARLETATEEHHLVAEIPDGAASDGPKADADYATNRIDRLSLLAGEFAAYWAVIAVFVYYYEVIARYVFNSPTNWAHEAMYLMFGMQYLISGAYAMLTESHVRVDIFYAPMPRKRKAWVDLLTSIFFFIFAGTLLVTSWIFAFDALAVPTGNALVSEWARGQIGFGEMIGGWTIDQWRDPNIRWGEISFNEWEVPLWPMKWVMVMGGVLLVLQGISKFAKDIRALQGSGGPPDRPSGTTLHEREAA</sequence>
<proteinExistence type="inferred from homology"/>
<name>A0A2S0MQE4_9RHOB</name>
<evidence type="ECO:0000256" key="2">
    <source>
        <dbReference type="ARBA" id="ARBA00022448"/>
    </source>
</evidence>
<keyword evidence="13" id="KW-1185">Reference proteome</keyword>
<dbReference type="RefSeq" id="WP_106472251.1">
    <property type="nucleotide sequence ID" value="NZ_CP027665.1"/>
</dbReference>
<protein>
    <recommendedName>
        <fullName evidence="9">TRAP transporter small permease protein</fullName>
    </recommendedName>
</protein>
<dbReference type="AlphaFoldDB" id="A0A2S0MQE4"/>
<evidence type="ECO:0000256" key="4">
    <source>
        <dbReference type="ARBA" id="ARBA00022519"/>
    </source>
</evidence>
<dbReference type="GO" id="GO:0022857">
    <property type="term" value="F:transmembrane transporter activity"/>
    <property type="evidence" value="ECO:0007669"/>
    <property type="project" value="UniProtKB-UniRule"/>
</dbReference>
<feature type="transmembrane region" description="Helical" evidence="9">
    <location>
        <begin position="326"/>
        <end position="350"/>
    </location>
</feature>
<evidence type="ECO:0000256" key="10">
    <source>
        <dbReference type="SAM" id="MobiDB-lite"/>
    </source>
</evidence>
<feature type="transmembrane region" description="Helical" evidence="9">
    <location>
        <begin position="248"/>
        <end position="268"/>
    </location>
</feature>